<organism evidence="1 2">
    <name type="scientific">Sphenostylis stenocarpa</name>
    <dbReference type="NCBI Taxonomy" id="92480"/>
    <lineage>
        <taxon>Eukaryota</taxon>
        <taxon>Viridiplantae</taxon>
        <taxon>Streptophyta</taxon>
        <taxon>Embryophyta</taxon>
        <taxon>Tracheophyta</taxon>
        <taxon>Spermatophyta</taxon>
        <taxon>Magnoliopsida</taxon>
        <taxon>eudicotyledons</taxon>
        <taxon>Gunneridae</taxon>
        <taxon>Pentapetalae</taxon>
        <taxon>rosids</taxon>
        <taxon>fabids</taxon>
        <taxon>Fabales</taxon>
        <taxon>Fabaceae</taxon>
        <taxon>Papilionoideae</taxon>
        <taxon>50 kb inversion clade</taxon>
        <taxon>NPAAA clade</taxon>
        <taxon>indigoferoid/millettioid clade</taxon>
        <taxon>Phaseoleae</taxon>
        <taxon>Sphenostylis</taxon>
    </lineage>
</organism>
<sequence length="94" mass="10206">MGCLQILKETGAVGLTGKAKRLMGGSKEIEFIILLIPNLAPKSNSRLDNWKNGRNGGGEHGVSLEPTRIGARKRVALILQRRIKTGVKFNVIAE</sequence>
<keyword evidence="2" id="KW-1185">Reference proteome</keyword>
<name>A0AA86W4L9_9FABA</name>
<evidence type="ECO:0000313" key="2">
    <source>
        <dbReference type="Proteomes" id="UP001189624"/>
    </source>
</evidence>
<accession>A0AA86W4L9</accession>
<proteinExistence type="predicted"/>
<evidence type="ECO:0000313" key="1">
    <source>
        <dbReference type="EMBL" id="CAJ1978044.1"/>
    </source>
</evidence>
<reference evidence="1" key="1">
    <citation type="submission" date="2023-10" db="EMBL/GenBank/DDBJ databases">
        <authorList>
            <person name="Domelevo Entfellner J.-B."/>
        </authorList>
    </citation>
    <scope>NUCLEOTIDE SEQUENCE</scope>
</reference>
<dbReference type="Gramene" id="rna-AYBTSS11_LOCUS30218">
    <property type="protein sequence ID" value="CAJ1978044.1"/>
    <property type="gene ID" value="gene-AYBTSS11_LOCUS30218"/>
</dbReference>
<dbReference type="EMBL" id="OY731408">
    <property type="protein sequence ID" value="CAJ1978044.1"/>
    <property type="molecule type" value="Genomic_DNA"/>
</dbReference>
<gene>
    <name evidence="1" type="ORF">AYBTSS11_LOCUS30218</name>
</gene>
<protein>
    <submittedName>
        <fullName evidence="1">Uncharacterized protein</fullName>
    </submittedName>
</protein>
<dbReference type="AlphaFoldDB" id="A0AA86W4L9"/>
<dbReference type="Proteomes" id="UP001189624">
    <property type="component" value="Chromosome 11"/>
</dbReference>